<proteinExistence type="predicted"/>
<feature type="transmembrane region" description="Helical" evidence="1">
    <location>
        <begin position="77"/>
        <end position="99"/>
    </location>
</feature>
<keyword evidence="1" id="KW-0472">Membrane</keyword>
<evidence type="ECO:0000256" key="1">
    <source>
        <dbReference type="SAM" id="Phobius"/>
    </source>
</evidence>
<evidence type="ECO:0000313" key="3">
    <source>
        <dbReference type="WBParaSite" id="PDA_v2.g22049.t1"/>
    </source>
</evidence>
<organism evidence="2 3">
    <name type="scientific">Panagrolaimus davidi</name>
    <dbReference type="NCBI Taxonomy" id="227884"/>
    <lineage>
        <taxon>Eukaryota</taxon>
        <taxon>Metazoa</taxon>
        <taxon>Ecdysozoa</taxon>
        <taxon>Nematoda</taxon>
        <taxon>Chromadorea</taxon>
        <taxon>Rhabditida</taxon>
        <taxon>Tylenchina</taxon>
        <taxon>Panagrolaimomorpha</taxon>
        <taxon>Panagrolaimoidea</taxon>
        <taxon>Panagrolaimidae</taxon>
        <taxon>Panagrolaimus</taxon>
    </lineage>
</organism>
<keyword evidence="2" id="KW-1185">Reference proteome</keyword>
<reference evidence="3" key="1">
    <citation type="submission" date="2022-11" db="UniProtKB">
        <authorList>
            <consortium name="WormBaseParasite"/>
        </authorList>
    </citation>
    <scope>IDENTIFICATION</scope>
</reference>
<keyword evidence="1" id="KW-1133">Transmembrane helix</keyword>
<keyword evidence="1" id="KW-0812">Transmembrane</keyword>
<name>A0A914PTL7_9BILA</name>
<accession>A0A914PTL7</accession>
<protein>
    <submittedName>
        <fullName evidence="3">Uncharacterized protein</fullName>
    </submittedName>
</protein>
<dbReference type="AlphaFoldDB" id="A0A914PTL7"/>
<dbReference type="Proteomes" id="UP000887578">
    <property type="component" value="Unplaced"/>
</dbReference>
<dbReference type="WBParaSite" id="PDA_v2.g22049.t1">
    <property type="protein sequence ID" value="PDA_v2.g22049.t1"/>
    <property type="gene ID" value="PDA_v2.g22049"/>
</dbReference>
<evidence type="ECO:0000313" key="2">
    <source>
        <dbReference type="Proteomes" id="UP000887578"/>
    </source>
</evidence>
<sequence>MSSSKSNSIDKEIGEIRVALRSVHETIYKLALQMNNATNIVDAKLSTVDEDVRKVAREVSHIRDNTNVVTSLFPSNATYLGAFLALDAIIWILAVFLLYKIIINLRGAGKTSQKWQIKYANFRPMKTPQPALIIAEDADSESVIVRIPQTREIHEPPPYRSSLGRGQHYRRNTTAISPPKYQHEYDEASSLLNEISPDRRSEWTQIVDEK</sequence>